<dbReference type="Proteomes" id="UP000257109">
    <property type="component" value="Unassembled WGS sequence"/>
</dbReference>
<feature type="compositionally biased region" description="Polar residues" evidence="1">
    <location>
        <begin position="106"/>
        <end position="122"/>
    </location>
</feature>
<sequence>MSDSRPAFPIGFLAFPKPKRRWRLLPGRLGFGRLRLAPQFSEVIKASTKDSQQSPISHNEYISRLANVSLAPANLLVNDCVHKSMNICSASTRVRSLIRVKGGARRSQSQRGVSRPNRTNFVRPTPIQNWIRPGSRRPTPPKARSKHTVKFVISVIARDNKKFDNSQPIHDYVIGRENMTTKLKSKGMEVSSKHSARNEFFACLCHQRLGHTSKEFFYK</sequence>
<dbReference type="EMBL" id="QJKJ01002748">
    <property type="protein sequence ID" value="RDY01529.1"/>
    <property type="molecule type" value="Genomic_DNA"/>
</dbReference>
<feature type="non-terminal residue" evidence="2">
    <location>
        <position position="1"/>
    </location>
</feature>
<name>A0A371HFI2_MUCPR</name>
<accession>A0A371HFI2</accession>
<comment type="caution">
    <text evidence="2">The sequence shown here is derived from an EMBL/GenBank/DDBJ whole genome shotgun (WGS) entry which is preliminary data.</text>
</comment>
<evidence type="ECO:0000313" key="3">
    <source>
        <dbReference type="Proteomes" id="UP000257109"/>
    </source>
</evidence>
<proteinExistence type="predicted"/>
<evidence type="ECO:0000313" key="2">
    <source>
        <dbReference type="EMBL" id="RDY01529.1"/>
    </source>
</evidence>
<protein>
    <submittedName>
        <fullName evidence="2">Uncharacterized protein</fullName>
    </submittedName>
</protein>
<reference evidence="2" key="1">
    <citation type="submission" date="2018-05" db="EMBL/GenBank/DDBJ databases">
        <title>Draft genome of Mucuna pruriens seed.</title>
        <authorList>
            <person name="Nnadi N.E."/>
            <person name="Vos R."/>
            <person name="Hasami M.H."/>
            <person name="Devisetty U.K."/>
            <person name="Aguiy J.C."/>
        </authorList>
    </citation>
    <scope>NUCLEOTIDE SEQUENCE [LARGE SCALE GENOMIC DNA]</scope>
    <source>
        <strain evidence="2">JCA_2017</strain>
    </source>
</reference>
<keyword evidence="3" id="KW-1185">Reference proteome</keyword>
<feature type="region of interest" description="Disordered" evidence="1">
    <location>
        <begin position="100"/>
        <end position="122"/>
    </location>
</feature>
<evidence type="ECO:0000256" key="1">
    <source>
        <dbReference type="SAM" id="MobiDB-lite"/>
    </source>
</evidence>
<dbReference type="AlphaFoldDB" id="A0A371HFI2"/>
<organism evidence="2 3">
    <name type="scientific">Mucuna pruriens</name>
    <name type="common">Velvet bean</name>
    <name type="synonym">Dolichos pruriens</name>
    <dbReference type="NCBI Taxonomy" id="157652"/>
    <lineage>
        <taxon>Eukaryota</taxon>
        <taxon>Viridiplantae</taxon>
        <taxon>Streptophyta</taxon>
        <taxon>Embryophyta</taxon>
        <taxon>Tracheophyta</taxon>
        <taxon>Spermatophyta</taxon>
        <taxon>Magnoliopsida</taxon>
        <taxon>eudicotyledons</taxon>
        <taxon>Gunneridae</taxon>
        <taxon>Pentapetalae</taxon>
        <taxon>rosids</taxon>
        <taxon>fabids</taxon>
        <taxon>Fabales</taxon>
        <taxon>Fabaceae</taxon>
        <taxon>Papilionoideae</taxon>
        <taxon>50 kb inversion clade</taxon>
        <taxon>NPAAA clade</taxon>
        <taxon>indigoferoid/millettioid clade</taxon>
        <taxon>Phaseoleae</taxon>
        <taxon>Mucuna</taxon>
    </lineage>
</organism>
<gene>
    <name evidence="2" type="ORF">CR513_15126</name>
</gene>